<dbReference type="OrthoDB" id="5986190at2759"/>
<feature type="domain" description="Heterokaryon incompatibility" evidence="2">
    <location>
        <begin position="22"/>
        <end position="109"/>
    </location>
</feature>
<dbReference type="AlphaFoldDB" id="A0A9P4Q0V6"/>
<reference evidence="3" key="1">
    <citation type="journal article" date="2020" name="Stud. Mycol.">
        <title>101 Dothideomycetes genomes: a test case for predicting lifestyles and emergence of pathogens.</title>
        <authorList>
            <person name="Haridas S."/>
            <person name="Albert R."/>
            <person name="Binder M."/>
            <person name="Bloem J."/>
            <person name="Labutti K."/>
            <person name="Salamov A."/>
            <person name="Andreopoulos B."/>
            <person name="Baker S."/>
            <person name="Barry K."/>
            <person name="Bills G."/>
            <person name="Bluhm B."/>
            <person name="Cannon C."/>
            <person name="Castanera R."/>
            <person name="Culley D."/>
            <person name="Daum C."/>
            <person name="Ezra D."/>
            <person name="Gonzalez J."/>
            <person name="Henrissat B."/>
            <person name="Kuo A."/>
            <person name="Liang C."/>
            <person name="Lipzen A."/>
            <person name="Lutzoni F."/>
            <person name="Magnuson J."/>
            <person name="Mondo S."/>
            <person name="Nolan M."/>
            <person name="Ohm R."/>
            <person name="Pangilinan J."/>
            <person name="Park H.-J."/>
            <person name="Ramirez L."/>
            <person name="Alfaro M."/>
            <person name="Sun H."/>
            <person name="Tritt A."/>
            <person name="Yoshinaga Y."/>
            <person name="Zwiers L.-H."/>
            <person name="Turgeon B."/>
            <person name="Goodwin S."/>
            <person name="Spatafora J."/>
            <person name="Crous P."/>
            <person name="Grigoriev I."/>
        </authorList>
    </citation>
    <scope>NUCLEOTIDE SEQUENCE</scope>
    <source>
        <strain evidence="3">CBS 116435</strain>
    </source>
</reference>
<evidence type="ECO:0000256" key="1">
    <source>
        <dbReference type="SAM" id="MobiDB-lite"/>
    </source>
</evidence>
<feature type="region of interest" description="Disordered" evidence="1">
    <location>
        <begin position="244"/>
        <end position="266"/>
    </location>
</feature>
<gene>
    <name evidence="3" type="ORF">K431DRAFT_288565</name>
</gene>
<dbReference type="Pfam" id="PF06985">
    <property type="entry name" value="HET"/>
    <property type="match status" value="1"/>
</dbReference>
<protein>
    <submittedName>
        <fullName evidence="3">TPR-like protein</fullName>
    </submittedName>
</protein>
<proteinExistence type="predicted"/>
<dbReference type="Gene3D" id="1.25.40.10">
    <property type="entry name" value="Tetratricopeptide repeat domain"/>
    <property type="match status" value="2"/>
</dbReference>
<keyword evidence="4" id="KW-1185">Reference proteome</keyword>
<evidence type="ECO:0000313" key="4">
    <source>
        <dbReference type="Proteomes" id="UP000799441"/>
    </source>
</evidence>
<dbReference type="Proteomes" id="UP000799441">
    <property type="component" value="Unassembled WGS sequence"/>
</dbReference>
<dbReference type="SUPFAM" id="SSF52540">
    <property type="entry name" value="P-loop containing nucleoside triphosphate hydrolases"/>
    <property type="match status" value="1"/>
</dbReference>
<dbReference type="PANTHER" id="PTHR46082">
    <property type="entry name" value="ATP/GTP-BINDING PROTEIN-RELATED"/>
    <property type="match status" value="1"/>
</dbReference>
<sequence>MRLLDVRTFEFTEFHSPGIPKYAIASHRWKSGTEISLNDVEERKRVSSYGYQKVKGFAEYVRLHLPDVSWLWIDTCCIDQKNNTELSEAINSMFRWYRDAEVCLAYLHDVPGVEDASSFETSTWFGRGWTLQELIAPSVVIFLTQTWQVIGHKGASNGRSGIPMQTGALLNSQVAAITQIPEPILQDYKESSSFSIEEKLKWMGNRQTTREEDLSYCLLGILDVSMNIRYGDGKDKTRKRLLKKARSHDRDVGGPETLPKPSSNIPFRRDPDFVDRVTITNQIRAKLSVPAARAALVGLGGVGKSQLAIDYSRWLQQQLPQTWVFWIHASNLVRFEQSVRDAVNHLRIYRGKDPKADHLQLFRNWLRDESKGSWLIVLDNADDVAFLLQPLEPLATPAKAQVGQRRIDYIPSCDHGSMIITTRSKSEAHKLVYEKEVIHIKPMNGEEAEALLDSKLDGLGSQSDKRKLAVALDCMPLAITQASAYIREYAPRCSIQQYLEKIEQSRASRTSLLRSEIPLHDRDSEASNSILLTWQVSFEHIYNTRRSAAELLSLMSFCDRFAILESLMRADFEEVDSSCRVLLDFEADIVTLRNFSFIKVTTNVQIWEMHRLVQDATQIWLEDQGRFSEVLEQFVHRLCVSFPTGRFEDWRVCNTLFPHARCVADHKPTNRDALLEWATIMYKSAWYALEQGSLIDGLSMGICSMEVRLEQLGEENEATLASISLVAGGQGMKGQWKKAEKLIVRLMETSRTVFGAEHPHTLASMSNLASTYREQGRWRGAEELEVKVMEIRRTVFGTKHPSTLTCMANLASTYTNQGRWIEAEELEVKVMESSSSVLGTEHPDTLTSMSNLASTYMNQGRWTEAEKLGVKVIKTLKTVLGTEHPSTLTSMANLASTYMNQGRWIEAEELQVKVIETSKTVLGIEHPSTLMSMSNLASTYMNQGRWTEAEELEVKVMESLSLVLGTEHPSTLTSMANLASTYCDQGRWSEAKELMKETVEYSKSILGEEHPDTHARIFALRQLTAAKLAKDARSDGGRLDDCVHKIATIDK</sequence>
<dbReference type="Gene3D" id="3.40.50.300">
    <property type="entry name" value="P-loop containing nucleotide triphosphate hydrolases"/>
    <property type="match status" value="1"/>
</dbReference>
<dbReference type="PRINTS" id="PR00381">
    <property type="entry name" value="KINESINLIGHT"/>
</dbReference>
<comment type="caution">
    <text evidence="3">The sequence shown here is derived from an EMBL/GenBank/DDBJ whole genome shotgun (WGS) entry which is preliminary data.</text>
</comment>
<accession>A0A9P4Q0V6</accession>
<evidence type="ECO:0000259" key="2">
    <source>
        <dbReference type="Pfam" id="PF06985"/>
    </source>
</evidence>
<dbReference type="Pfam" id="PF13374">
    <property type="entry name" value="TPR_10"/>
    <property type="match status" value="4"/>
</dbReference>
<dbReference type="Pfam" id="PF13424">
    <property type="entry name" value="TPR_12"/>
    <property type="match status" value="1"/>
</dbReference>
<dbReference type="SUPFAM" id="SSF48452">
    <property type="entry name" value="TPR-like"/>
    <property type="match status" value="2"/>
</dbReference>
<dbReference type="InterPro" id="IPR011990">
    <property type="entry name" value="TPR-like_helical_dom_sf"/>
</dbReference>
<dbReference type="InterPro" id="IPR027417">
    <property type="entry name" value="P-loop_NTPase"/>
</dbReference>
<dbReference type="InterPro" id="IPR053137">
    <property type="entry name" value="NLR-like"/>
</dbReference>
<organism evidence="3 4">
    <name type="scientific">Polychaeton citri CBS 116435</name>
    <dbReference type="NCBI Taxonomy" id="1314669"/>
    <lineage>
        <taxon>Eukaryota</taxon>
        <taxon>Fungi</taxon>
        <taxon>Dikarya</taxon>
        <taxon>Ascomycota</taxon>
        <taxon>Pezizomycotina</taxon>
        <taxon>Dothideomycetes</taxon>
        <taxon>Dothideomycetidae</taxon>
        <taxon>Capnodiales</taxon>
        <taxon>Capnodiaceae</taxon>
        <taxon>Polychaeton</taxon>
    </lineage>
</organism>
<evidence type="ECO:0000313" key="3">
    <source>
        <dbReference type="EMBL" id="KAF2717430.1"/>
    </source>
</evidence>
<dbReference type="PANTHER" id="PTHR46082:SF6">
    <property type="entry name" value="AAA+ ATPASE DOMAIN-CONTAINING PROTEIN-RELATED"/>
    <property type="match status" value="1"/>
</dbReference>
<dbReference type="EMBL" id="MU003844">
    <property type="protein sequence ID" value="KAF2717430.1"/>
    <property type="molecule type" value="Genomic_DNA"/>
</dbReference>
<dbReference type="InterPro" id="IPR010730">
    <property type="entry name" value="HET"/>
</dbReference>
<name>A0A9P4Q0V6_9PEZI</name>